<gene>
    <name evidence="2" type="ORF">DFK10_02540</name>
</gene>
<keyword evidence="3" id="KW-1185">Reference proteome</keyword>
<feature type="region of interest" description="Disordered" evidence="1">
    <location>
        <begin position="1"/>
        <end position="33"/>
    </location>
</feature>
<sequence length="58" mass="6659">MSIVNLGKHRKAKARAEKKARADANAVKHGRTKAQKLLDAARDEKARRHLDQHKFEEE</sequence>
<proteinExistence type="predicted"/>
<evidence type="ECO:0000313" key="2">
    <source>
        <dbReference type="EMBL" id="PWG18150.1"/>
    </source>
</evidence>
<evidence type="ECO:0000313" key="3">
    <source>
        <dbReference type="Proteomes" id="UP000245293"/>
    </source>
</evidence>
<name>A0A2V1P8P0_9RHOB</name>
<dbReference type="OrthoDB" id="7192657at2"/>
<protein>
    <submittedName>
        <fullName evidence="2">DUF4169 domain-containing protein</fullName>
    </submittedName>
</protein>
<comment type="caution">
    <text evidence="2">The sequence shown here is derived from an EMBL/GenBank/DDBJ whole genome shotgun (WGS) entry which is preliminary data.</text>
</comment>
<accession>A0A2V1P8P0</accession>
<dbReference type="EMBL" id="QETF01000002">
    <property type="protein sequence ID" value="PWG18150.1"/>
    <property type="molecule type" value="Genomic_DNA"/>
</dbReference>
<reference evidence="3" key="1">
    <citation type="submission" date="2018-05" db="EMBL/GenBank/DDBJ databases">
        <authorList>
            <person name="Du Z."/>
            <person name="Wang X."/>
        </authorList>
    </citation>
    <scope>NUCLEOTIDE SEQUENCE [LARGE SCALE GENOMIC DNA]</scope>
    <source>
        <strain evidence="3">WDS4C29</strain>
    </source>
</reference>
<dbReference type="InterPro" id="IPR025227">
    <property type="entry name" value="DUF4169"/>
</dbReference>
<dbReference type="Pfam" id="PF13770">
    <property type="entry name" value="DUF4169"/>
    <property type="match status" value="1"/>
</dbReference>
<dbReference type="Proteomes" id="UP000245293">
    <property type="component" value="Unassembled WGS sequence"/>
</dbReference>
<evidence type="ECO:0000256" key="1">
    <source>
        <dbReference type="SAM" id="MobiDB-lite"/>
    </source>
</evidence>
<dbReference type="AlphaFoldDB" id="A0A2V1P8P0"/>
<organism evidence="2 3">
    <name type="scientific">Salibaculum griseiflavum</name>
    <dbReference type="NCBI Taxonomy" id="1914409"/>
    <lineage>
        <taxon>Bacteria</taxon>
        <taxon>Pseudomonadati</taxon>
        <taxon>Pseudomonadota</taxon>
        <taxon>Alphaproteobacteria</taxon>
        <taxon>Rhodobacterales</taxon>
        <taxon>Roseobacteraceae</taxon>
        <taxon>Salibaculum</taxon>
    </lineage>
</organism>
<dbReference type="RefSeq" id="WP_109386256.1">
    <property type="nucleotide sequence ID" value="NZ_QETF01000002.1"/>
</dbReference>